<sequence>MPKRKVLQTVILHRTTGRVTPTVGEIFDFTAEEVETLNRLNPEALGRPVQEVDLENQAAQEAAQKAKAEQDAKDAAAAAAKEKGNKKNAAKDNSDDEV</sequence>
<feature type="domain" description="DUF7443" evidence="2">
    <location>
        <begin position="1"/>
        <end position="52"/>
    </location>
</feature>
<dbReference type="EMBL" id="MT675124">
    <property type="protein sequence ID" value="QMV29924.1"/>
    <property type="molecule type" value="Genomic_DNA"/>
</dbReference>
<dbReference type="GeneID" id="62682443"/>
<accession>A0A7G5B0V1</accession>
<dbReference type="Proteomes" id="UP000515430">
    <property type="component" value="Segment"/>
</dbReference>
<dbReference type="RefSeq" id="YP_009999809.1">
    <property type="nucleotide sequence ID" value="NC_053009.1"/>
</dbReference>
<evidence type="ECO:0000313" key="3">
    <source>
        <dbReference type="EMBL" id="QMV29924.1"/>
    </source>
</evidence>
<proteinExistence type="predicted"/>
<evidence type="ECO:0000259" key="2">
    <source>
        <dbReference type="Pfam" id="PF24227"/>
    </source>
</evidence>
<dbReference type="InterPro" id="IPR055866">
    <property type="entry name" value="DUF7443"/>
</dbReference>
<evidence type="ECO:0000256" key="1">
    <source>
        <dbReference type="SAM" id="MobiDB-lite"/>
    </source>
</evidence>
<dbReference type="Pfam" id="PF24227">
    <property type="entry name" value="DUF7443"/>
    <property type="match status" value="1"/>
</dbReference>
<organism evidence="3 4">
    <name type="scientific">Providencia phage vB_PreS-PibeRecoleta</name>
    <dbReference type="NCBI Taxonomy" id="2761109"/>
    <lineage>
        <taxon>Viruses</taxon>
        <taxon>Duplodnaviria</taxon>
        <taxon>Heunggongvirae</taxon>
        <taxon>Uroviricota</taxon>
        <taxon>Caudoviricetes</taxon>
        <taxon>Casjensviridae</taxon>
        <taxon>Redjacvirus</taxon>
        <taxon>Redjacvirus piberecoleta</taxon>
    </lineage>
</organism>
<name>A0A7G5B0V1_9CAUD</name>
<keyword evidence="4" id="KW-1185">Reference proteome</keyword>
<protein>
    <recommendedName>
        <fullName evidence="2">DUF7443 domain-containing protein</fullName>
    </recommendedName>
</protein>
<evidence type="ECO:0000313" key="4">
    <source>
        <dbReference type="Proteomes" id="UP000515430"/>
    </source>
</evidence>
<feature type="region of interest" description="Disordered" evidence="1">
    <location>
        <begin position="57"/>
        <end position="98"/>
    </location>
</feature>
<feature type="compositionally biased region" description="Basic and acidic residues" evidence="1">
    <location>
        <begin position="64"/>
        <end position="98"/>
    </location>
</feature>
<dbReference type="KEGG" id="vg:62682443"/>
<reference evidence="4" key="1">
    <citation type="submission" date="2020-06" db="EMBL/GenBank/DDBJ databases">
        <title>Complete genome sequences of Providencia rettgeri bacteriophages PibeRecoleta, Stilesk and PatoteraRojo.</title>
        <authorList>
            <person name="Batinovic S."/>
            <person name="Chan H.T."/>
            <person name="Stiles J."/>
            <person name="Petrovski S."/>
        </authorList>
    </citation>
    <scope>NUCLEOTIDE SEQUENCE [LARGE SCALE GENOMIC DNA]</scope>
</reference>